<reference evidence="1 2" key="1">
    <citation type="submission" date="2019-03" db="EMBL/GenBank/DDBJ databases">
        <title>Complete Genome Sequence of Allofrancisella inopinata Strain SYSU YG23 Isolated from Water-Cooling Systems in China.</title>
        <authorList>
            <person name="Ohrman C."/>
            <person name="Uneklint I."/>
            <person name="Sjodin A."/>
        </authorList>
    </citation>
    <scope>NUCLEOTIDE SEQUENCE [LARGE SCALE GENOMIC DNA]</scope>
    <source>
        <strain evidence="1 2">SYSU YG23</strain>
    </source>
</reference>
<gene>
    <name evidence="1" type="ORF">E4K63_00435</name>
</gene>
<dbReference type="RefSeq" id="WP_133942119.1">
    <property type="nucleotide sequence ID" value="NZ_CP038241.1"/>
</dbReference>
<name>A0AAE6YGD6_9GAMM</name>
<sequence>MKCPYCKIKLPKYIKHDFKSCKQKLIQKSYYDGYSISEDDIGCKVIGEETLSLRKDGILNLSQNVQSIQYKILYLGLSQCLFFFEERDPLFLTHFKSGDIVCGHFDVKDNILRHPVLILSEGEQVNDNVIKIVNNILNNRTLSNCVICKQKKILGFYKLFFSVHKPAEDPLKQEDPRGKIKLW</sequence>
<dbReference type="KEGG" id="aii:E4K63_00435"/>
<evidence type="ECO:0000313" key="2">
    <source>
        <dbReference type="Proteomes" id="UP000502004"/>
    </source>
</evidence>
<keyword evidence="2" id="KW-1185">Reference proteome</keyword>
<dbReference type="AlphaFoldDB" id="A0AAE6YGD6"/>
<protein>
    <submittedName>
        <fullName evidence="1">Uncharacterized protein</fullName>
    </submittedName>
</protein>
<accession>A0AAE6YGD6</accession>
<organism evidence="1 2">
    <name type="scientific">Allofrancisella inopinata</name>
    <dbReference type="NCBI Taxonomy" id="1085647"/>
    <lineage>
        <taxon>Bacteria</taxon>
        <taxon>Pseudomonadati</taxon>
        <taxon>Pseudomonadota</taxon>
        <taxon>Gammaproteobacteria</taxon>
        <taxon>Thiotrichales</taxon>
        <taxon>Francisellaceae</taxon>
        <taxon>Allofrancisella</taxon>
    </lineage>
</organism>
<dbReference type="EMBL" id="CP038241">
    <property type="protein sequence ID" value="QIV95383.1"/>
    <property type="molecule type" value="Genomic_DNA"/>
</dbReference>
<dbReference type="Proteomes" id="UP000502004">
    <property type="component" value="Chromosome"/>
</dbReference>
<evidence type="ECO:0000313" key="1">
    <source>
        <dbReference type="EMBL" id="QIV95383.1"/>
    </source>
</evidence>
<proteinExistence type="predicted"/>